<reference evidence="2" key="1">
    <citation type="submission" date="2023-06" db="EMBL/GenBank/DDBJ databases">
        <title>Survivors Of The Sea: Transcriptome response of Skeletonema marinoi to long-term dormancy.</title>
        <authorList>
            <person name="Pinder M.I.M."/>
            <person name="Kourtchenko O."/>
            <person name="Robertson E.K."/>
            <person name="Larsson T."/>
            <person name="Maumus F."/>
            <person name="Osuna-Cruz C.M."/>
            <person name="Vancaester E."/>
            <person name="Stenow R."/>
            <person name="Vandepoele K."/>
            <person name="Ploug H."/>
            <person name="Bruchert V."/>
            <person name="Godhe A."/>
            <person name="Topel M."/>
        </authorList>
    </citation>
    <scope>NUCLEOTIDE SEQUENCE</scope>
    <source>
        <strain evidence="2">R05AC</strain>
    </source>
</reference>
<proteinExistence type="predicted"/>
<protein>
    <submittedName>
        <fullName evidence="2">Uncharacterized protein</fullName>
    </submittedName>
</protein>
<dbReference type="AlphaFoldDB" id="A0AAD8Y875"/>
<dbReference type="Proteomes" id="UP001224775">
    <property type="component" value="Unassembled WGS sequence"/>
</dbReference>
<name>A0AAD8Y875_9STRA</name>
<gene>
    <name evidence="2" type="ORF">QTG54_009310</name>
</gene>
<keyword evidence="3" id="KW-1185">Reference proteome</keyword>
<evidence type="ECO:0000313" key="2">
    <source>
        <dbReference type="EMBL" id="KAK1740360.1"/>
    </source>
</evidence>
<dbReference type="EMBL" id="JATAAI010000016">
    <property type="protein sequence ID" value="KAK1740360.1"/>
    <property type="molecule type" value="Genomic_DNA"/>
</dbReference>
<evidence type="ECO:0000313" key="3">
    <source>
        <dbReference type="Proteomes" id="UP001224775"/>
    </source>
</evidence>
<evidence type="ECO:0000256" key="1">
    <source>
        <dbReference type="SAM" id="MobiDB-lite"/>
    </source>
</evidence>
<accession>A0AAD8Y875</accession>
<comment type="caution">
    <text evidence="2">The sequence shown here is derived from an EMBL/GenBank/DDBJ whole genome shotgun (WGS) entry which is preliminary data.</text>
</comment>
<feature type="region of interest" description="Disordered" evidence="1">
    <location>
        <begin position="1"/>
        <end position="44"/>
    </location>
</feature>
<sequence>MQQQQQSNNNGGGTFIPTAAIFGQQREQQQTIEAEDESSEQSTQLRRSLRRINLDLSGRVMCHVVSPKIQSDDSDDRAAVKMNSMPLFHVPSRFDNNNNKILRRIQRHIPHIYIGANYDLDEIWYGATRWIAKYSWSLPQRPIINDSTRTRQLVESIFPTSATKRSAWMLDLEREQSVFEHGDSTMRVSLLQQSDPSTVQKLSVEYDSAKYSNHRAVPTTPSLIQAPAFSVNLQTPILHPRIELRTKKTWIVQHGGDKHGNYYGGAHYGSVSPVERRLESIRDGYRALIPRSQFNMGSNSSSSSTTTTMERLQNVGRKLSNWLEEDGWMPKRVTTDLMGNFISVNEVGFSSEPMNEDSSKERKSNTHPLLPSRDNMGIRLRISKRIDWTSLGIFPWSNNNQNNSYNSNNAPTPTRVRFDLCGLHNSGNSMSQIGCEFDPLCMGETFKVVIGHDGVDTIV</sequence>
<organism evidence="2 3">
    <name type="scientific">Skeletonema marinoi</name>
    <dbReference type="NCBI Taxonomy" id="267567"/>
    <lineage>
        <taxon>Eukaryota</taxon>
        <taxon>Sar</taxon>
        <taxon>Stramenopiles</taxon>
        <taxon>Ochrophyta</taxon>
        <taxon>Bacillariophyta</taxon>
        <taxon>Coscinodiscophyceae</taxon>
        <taxon>Thalassiosirophycidae</taxon>
        <taxon>Thalassiosirales</taxon>
        <taxon>Skeletonemataceae</taxon>
        <taxon>Skeletonema</taxon>
        <taxon>Skeletonema marinoi-dohrnii complex</taxon>
    </lineage>
</organism>
<feature type="region of interest" description="Disordered" evidence="1">
    <location>
        <begin position="349"/>
        <end position="372"/>
    </location>
</feature>